<evidence type="ECO:0000313" key="1">
    <source>
        <dbReference type="EMBL" id="GJN89955.1"/>
    </source>
</evidence>
<reference evidence="1 2" key="1">
    <citation type="submission" date="2021-12" db="EMBL/GenBank/DDBJ databases">
        <title>High titer production of polyol ester of fatty acids by Rhodotorula paludigena BS15 towards product separation-free biomass refinery.</title>
        <authorList>
            <person name="Mano J."/>
            <person name="Ono H."/>
            <person name="Tanaka T."/>
            <person name="Naito K."/>
            <person name="Sushida H."/>
            <person name="Ike M."/>
            <person name="Tokuyasu K."/>
            <person name="Kitaoka M."/>
        </authorList>
    </citation>
    <scope>NUCLEOTIDE SEQUENCE [LARGE SCALE GENOMIC DNA]</scope>
    <source>
        <strain evidence="1 2">BS15</strain>
    </source>
</reference>
<organism evidence="1 2">
    <name type="scientific">Rhodotorula paludigena</name>
    <dbReference type="NCBI Taxonomy" id="86838"/>
    <lineage>
        <taxon>Eukaryota</taxon>
        <taxon>Fungi</taxon>
        <taxon>Dikarya</taxon>
        <taxon>Basidiomycota</taxon>
        <taxon>Pucciniomycotina</taxon>
        <taxon>Microbotryomycetes</taxon>
        <taxon>Sporidiobolales</taxon>
        <taxon>Sporidiobolaceae</taxon>
        <taxon>Rhodotorula</taxon>
    </lineage>
</organism>
<protein>
    <submittedName>
        <fullName evidence="1">Uncharacterized protein</fullName>
    </submittedName>
</protein>
<sequence>MPAFIEAGLRKVMQKLARFNPLAEFLTFESFNFYNCFKQRIRANPQDHVLAQGTFTVGLGLARGMVTDQQWNYETTKQTRFDARAMKPERQWRATMKEINTTTSGIRLEYTVRLNIRCLAKENRNWSVIKRVIERAASRPGGALNLAEREVVAIAERLLYFASSGSPRVNLALFDSCGLRKSLSRWSFPYIDPEIVNLWTGKINFARYHPDENRDFAHVAALRFRFNKVVGNRANGMAEIERTAATAGDVEDMSDYALKHVASHFVKDIMIPEFRKAARNRYLAKARDTHKKRIAAAAGDEHAIEEAHRTMLAVLHQLLGPFPENRLFVATLIDADGKKTLAELPKDFFHDTVVAYTSVAMHILLDVYQHLEMVVTAEVSSLKSPPNQTWPALLRELVKLEAQTKVTVGTPPATVSDLRLAIADAMIDHKLEVWPGAVAGRLNGSTTWLKLHFLSIHTSLAVDASPHVAKRRKINGNTEVIELDDNDDPFDVAAGNGLVVRPPVAQMTDLQRICRSVDLRFDIEGATQFPQYWTLAKADFRKTLIEKVESNAQANVEMNSSYLLRWDRILNSFDPRRKSHWASAHCLPFIYTIARVYAWRVSNLPWLKEPGPVSVAKTHLTRMFHPEPPKGSLQWKRSTKKLFVLFIAMLLYYQNPDLQHAHGGECEFRVLTKGWTDKHFDTGIYACLRLGEQHSRCVNQKFPPAGDSAFTPHLSEAELGERFVPTALHASWDNLVKHVERGDFYHIFRLVYVPKEAVEFVSRILPGWKRPAKLIE</sequence>
<proteinExistence type="predicted"/>
<gene>
    <name evidence="1" type="ORF">Rhopal_002944-T1</name>
</gene>
<dbReference type="EMBL" id="BQKY01000005">
    <property type="protein sequence ID" value="GJN89955.1"/>
    <property type="molecule type" value="Genomic_DNA"/>
</dbReference>
<accession>A0AAV5GKD1</accession>
<evidence type="ECO:0000313" key="2">
    <source>
        <dbReference type="Proteomes" id="UP001342314"/>
    </source>
</evidence>
<keyword evidence="2" id="KW-1185">Reference proteome</keyword>
<dbReference type="AlphaFoldDB" id="A0AAV5GKD1"/>
<dbReference type="Proteomes" id="UP001342314">
    <property type="component" value="Unassembled WGS sequence"/>
</dbReference>
<comment type="caution">
    <text evidence="1">The sequence shown here is derived from an EMBL/GenBank/DDBJ whole genome shotgun (WGS) entry which is preliminary data.</text>
</comment>
<name>A0AAV5GKD1_9BASI</name>